<dbReference type="InterPro" id="IPR010982">
    <property type="entry name" value="Lambda_DNA-bd_dom_sf"/>
</dbReference>
<dbReference type="InterPro" id="IPR001387">
    <property type="entry name" value="Cro/C1-type_HTH"/>
</dbReference>
<dbReference type="SUPFAM" id="SSF47413">
    <property type="entry name" value="lambda repressor-like DNA-binding domains"/>
    <property type="match status" value="1"/>
</dbReference>
<feature type="domain" description="HTH cro/C1-type" evidence="1">
    <location>
        <begin position="9"/>
        <end position="63"/>
    </location>
</feature>
<reference evidence="2" key="1">
    <citation type="journal article" date="2012" name="J. Bacteriol.">
        <title>Complete genome sequence of the broad-host-range strain Sinorhizobium fredii USDA257.</title>
        <authorList>
            <person name="Schuldes J."/>
            <person name="Rodriguez Orbegoso M."/>
            <person name="Schmeisser C."/>
            <person name="Krishnan H.B."/>
            <person name="Daniel R."/>
            <person name="Streit W.R."/>
        </authorList>
    </citation>
    <scope>NUCLEOTIDE SEQUENCE [LARGE SCALE GENOMIC DNA]</scope>
    <source>
        <strain evidence="2">USDA 257</strain>
        <plasmid evidence="2">pUSDA257</plasmid>
    </source>
</reference>
<dbReference type="Pfam" id="PF01381">
    <property type="entry name" value="HTH_3"/>
    <property type="match status" value="1"/>
</dbReference>
<name>I3XGN6_SINF2</name>
<protein>
    <submittedName>
        <fullName evidence="2">Putative HTH-type transcriptional regulator y4aM</fullName>
    </submittedName>
</protein>
<dbReference type="Gene3D" id="1.10.260.40">
    <property type="entry name" value="lambda repressor-like DNA-binding domains"/>
    <property type="match status" value="1"/>
</dbReference>
<keyword evidence="2" id="KW-0614">Plasmid</keyword>
<dbReference type="HOGENOM" id="CLU_066192_40_8_5"/>
<evidence type="ECO:0000259" key="1">
    <source>
        <dbReference type="PROSITE" id="PS50943"/>
    </source>
</evidence>
<dbReference type="GO" id="GO:0003677">
    <property type="term" value="F:DNA binding"/>
    <property type="evidence" value="ECO:0007669"/>
    <property type="project" value="InterPro"/>
</dbReference>
<gene>
    <name evidence="2" type="ORF">USDA257_p03270</name>
</gene>
<dbReference type="PROSITE" id="PS50943">
    <property type="entry name" value="HTH_CROC1"/>
    <property type="match status" value="1"/>
</dbReference>
<proteinExistence type="predicted"/>
<dbReference type="AlphaFoldDB" id="I3XGN6"/>
<evidence type="ECO:0000313" key="2">
    <source>
        <dbReference type="EMBL" id="AFL55042.1"/>
    </source>
</evidence>
<dbReference type="EMBL" id="CP003565">
    <property type="protein sequence ID" value="AFL55042.1"/>
    <property type="molecule type" value="Genomic_DNA"/>
</dbReference>
<dbReference type="CDD" id="cd00093">
    <property type="entry name" value="HTH_XRE"/>
    <property type="match status" value="1"/>
</dbReference>
<geneLocation type="plasmid" evidence="3">
    <name>pUSDA257 fragment 2</name>
</geneLocation>
<sequence length="68" mass="7818">MDIYVGRRIRQRRRWQNMPQAALGEAIGVTFQQVQKYEKGSNRVGAGRLQQISDALEVHPSYFFVGHA</sequence>
<organism evidence="2">
    <name type="scientific">Sinorhizobium fredii (strain USDA 257)</name>
    <dbReference type="NCBI Taxonomy" id="1185652"/>
    <lineage>
        <taxon>Bacteria</taxon>
        <taxon>Pseudomonadati</taxon>
        <taxon>Pseudomonadota</taxon>
        <taxon>Alphaproteobacteria</taxon>
        <taxon>Hyphomicrobiales</taxon>
        <taxon>Rhizobiaceae</taxon>
        <taxon>Sinorhizobium/Ensifer group</taxon>
        <taxon>Sinorhizobium</taxon>
    </lineage>
</organism>
<accession>I3XGN6</accession>
<evidence type="ECO:0000313" key="3">
    <source>
        <dbReference type="Proteomes" id="UP000006180"/>
    </source>
</evidence>
<dbReference type="SMART" id="SM00530">
    <property type="entry name" value="HTH_XRE"/>
    <property type="match status" value="1"/>
</dbReference>